<reference evidence="4 5" key="1">
    <citation type="journal article" date="2019" name="Gut">
        <title>Antibiotics-induced monodominance of a novel gut bacterial order.</title>
        <authorList>
            <person name="Hildebrand F."/>
            <person name="Moitinho-Silva L."/>
            <person name="Blasche S."/>
            <person name="Jahn M.T."/>
            <person name="Gossmann T.I."/>
            <person name="Heuerta-Cepas J."/>
            <person name="Hercog R."/>
            <person name="Luetge M."/>
            <person name="Bahram M."/>
            <person name="Pryszlak A."/>
            <person name="Alves R.J."/>
            <person name="Waszak S.M."/>
            <person name="Zhu A."/>
            <person name="Ye L."/>
            <person name="Costea P.I."/>
            <person name="Aalvink S."/>
            <person name="Belzer C."/>
            <person name="Forslund S.K."/>
            <person name="Sunagawa S."/>
            <person name="Hentschel U."/>
            <person name="Merten C."/>
            <person name="Patil K.R."/>
            <person name="Benes V."/>
            <person name="Bork P."/>
        </authorList>
    </citation>
    <scope>NUCLEOTIDE SEQUENCE [LARGE SCALE GENOMIC DNA]</scope>
    <source>
        <strain evidence="4 5">HDS1380</strain>
    </source>
</reference>
<dbReference type="OrthoDB" id="9761464at2"/>
<sequence>MPSYTKLYRKSVWRLFSMFNNQIYEDIARRTGGDIYVGVVGPVRTGKSTFIRKFAEQLIVPNVKDANKRAVLTDELPQAAEGKTVMTTEPKFVPGEAVGIDVKDNAHVRVRLIDCVGFMVEGAQGATEDGKPRLVSTPWSDTPVPFDKAAETGTQKVIREHSTIGIMVTCDGSVAGIERSGYIAAEERTVNELKAIGKPFVIVLNCREPQSEQSTILRAALEEKYAVPVLALNCERADGEELMGVLEKVLFEFPVVTVDFKIPLWMQALPAESRIISEILAKVKETCCKVRKMRDCSLFDSMFEAEAPLNNPLSVSLKLGEGRAEVELSAKEGLFYSTLSEECGEEISDDFTLMRYVKSLKEAKSCYEKFKNALAAAEETGYGVVNPAEGDLVLDAPDMVRQGRGCGIRLKGNAASYHIMKIEVKSEVNPVLGTAMGSEELVKGMLDKYDNDPESLWSTDLFGKTFRDMVREGLNAKVVAMPEDAKRKMRRTVTRIVNEGRGGVICILL</sequence>
<dbReference type="InterPro" id="IPR046842">
    <property type="entry name" value="SpoIVA_ATPase"/>
</dbReference>
<evidence type="ECO:0000259" key="2">
    <source>
        <dbReference type="Pfam" id="PF20438"/>
    </source>
</evidence>
<feature type="domain" description="Stage IV sporulation protein A middle" evidence="2">
    <location>
        <begin position="256"/>
        <end position="433"/>
    </location>
</feature>
<feature type="domain" description="Stage IV sporulation protein A ATPase" evidence="1">
    <location>
        <begin position="19"/>
        <end position="254"/>
    </location>
</feature>
<feature type="domain" description="Sporulation stage IV protein A C-terminal" evidence="3">
    <location>
        <begin position="437"/>
        <end position="509"/>
    </location>
</feature>
<comment type="caution">
    <text evidence="4">The sequence shown here is derived from an EMBL/GenBank/DDBJ whole genome shotgun (WGS) entry which is preliminary data.</text>
</comment>
<dbReference type="Pfam" id="PF20438">
    <property type="entry name" value="SpoIVA_middle"/>
    <property type="match status" value="1"/>
</dbReference>
<dbReference type="GO" id="GO:0043934">
    <property type="term" value="P:sporulation"/>
    <property type="evidence" value="ECO:0007669"/>
    <property type="project" value="InterPro"/>
</dbReference>
<dbReference type="Gene3D" id="3.40.50.300">
    <property type="entry name" value="P-loop containing nucleotide triphosphate hydrolases"/>
    <property type="match status" value="1"/>
</dbReference>
<evidence type="ECO:0000259" key="3">
    <source>
        <dbReference type="Pfam" id="PF20439"/>
    </source>
</evidence>
<dbReference type="EMBL" id="SDOZ01000002">
    <property type="protein sequence ID" value="RXZ62318.1"/>
    <property type="molecule type" value="Genomic_DNA"/>
</dbReference>
<dbReference type="Pfam" id="PF20439">
    <property type="entry name" value="SpoIVA_C"/>
    <property type="match status" value="1"/>
</dbReference>
<dbReference type="InterPro" id="IPR046841">
    <property type="entry name" value="SpoIVA_middle"/>
</dbReference>
<name>A0A4Q2KCJ7_9FIRM</name>
<dbReference type="AlphaFoldDB" id="A0A4Q2KCJ7"/>
<evidence type="ECO:0000259" key="1">
    <source>
        <dbReference type="Pfam" id="PF09547"/>
    </source>
</evidence>
<dbReference type="NCBIfam" id="TIGR02836">
    <property type="entry name" value="spore_IV_A"/>
    <property type="match status" value="1"/>
</dbReference>
<organism evidence="4 5">
    <name type="scientific">Candidatus Borkfalkia ceftriaxoniphila</name>
    <dbReference type="NCBI Taxonomy" id="2508949"/>
    <lineage>
        <taxon>Bacteria</taxon>
        <taxon>Bacillati</taxon>
        <taxon>Bacillota</taxon>
        <taxon>Clostridia</taxon>
        <taxon>Christensenellales</taxon>
        <taxon>Christensenellaceae</taxon>
        <taxon>Candidatus Borkfalkia</taxon>
    </lineage>
</organism>
<dbReference type="InterPro" id="IPR027417">
    <property type="entry name" value="P-loop_NTPase"/>
</dbReference>
<dbReference type="SUPFAM" id="SSF52540">
    <property type="entry name" value="P-loop containing nucleoside triphosphate hydrolases"/>
    <property type="match status" value="1"/>
</dbReference>
<dbReference type="Pfam" id="PF09547">
    <property type="entry name" value="SpoIVA_ATPase"/>
    <property type="match status" value="1"/>
</dbReference>
<dbReference type="Proteomes" id="UP000291269">
    <property type="component" value="Unassembled WGS sequence"/>
</dbReference>
<proteinExistence type="predicted"/>
<accession>A0A4Q2KCJ7</accession>
<keyword evidence="5" id="KW-1185">Reference proteome</keyword>
<protein>
    <submittedName>
        <fullName evidence="4">Stage IV sporulation protein A</fullName>
    </submittedName>
</protein>
<dbReference type="InterPro" id="IPR046840">
    <property type="entry name" value="SpoIVA_C"/>
</dbReference>
<evidence type="ECO:0000313" key="4">
    <source>
        <dbReference type="EMBL" id="RXZ62318.1"/>
    </source>
</evidence>
<evidence type="ECO:0000313" key="5">
    <source>
        <dbReference type="Proteomes" id="UP000291269"/>
    </source>
</evidence>
<dbReference type="GO" id="GO:0016887">
    <property type="term" value="F:ATP hydrolysis activity"/>
    <property type="evidence" value="ECO:0007669"/>
    <property type="project" value="InterPro"/>
</dbReference>
<dbReference type="GO" id="GO:0005524">
    <property type="term" value="F:ATP binding"/>
    <property type="evidence" value="ECO:0007669"/>
    <property type="project" value="InterPro"/>
</dbReference>
<dbReference type="PIRSF" id="PIRSF007466">
    <property type="entry name" value="SpoIVA"/>
    <property type="match status" value="1"/>
</dbReference>
<gene>
    <name evidence="4" type="primary">spoIVA</name>
    <name evidence="4" type="ORF">ESZ91_07960</name>
</gene>
<dbReference type="InterPro" id="IPR014201">
    <property type="entry name" value="Spore_IV_A"/>
</dbReference>